<dbReference type="PANTHER" id="PTHR43180:SF28">
    <property type="entry name" value="NAD(P)-BINDING ROSSMANN-FOLD SUPERFAMILY PROTEIN"/>
    <property type="match status" value="1"/>
</dbReference>
<evidence type="ECO:0000259" key="6">
    <source>
        <dbReference type="SMART" id="SM00822"/>
    </source>
</evidence>
<dbReference type="GO" id="GO:0008202">
    <property type="term" value="P:steroid metabolic process"/>
    <property type="evidence" value="ECO:0007669"/>
    <property type="project" value="UniProtKB-KW"/>
</dbReference>
<dbReference type="PRINTS" id="PR00081">
    <property type="entry name" value="GDHRDH"/>
</dbReference>
<dbReference type="AlphaFoldDB" id="A0A918XR35"/>
<reference evidence="7" key="1">
    <citation type="journal article" date="2014" name="Int. J. Syst. Evol. Microbiol.">
        <title>Complete genome sequence of Corynebacterium casei LMG S-19264T (=DSM 44701T), isolated from a smear-ripened cheese.</title>
        <authorList>
            <consortium name="US DOE Joint Genome Institute (JGI-PGF)"/>
            <person name="Walter F."/>
            <person name="Albersmeier A."/>
            <person name="Kalinowski J."/>
            <person name="Ruckert C."/>
        </authorList>
    </citation>
    <scope>NUCLEOTIDE SEQUENCE</scope>
    <source>
        <strain evidence="7">KCTC 42651</strain>
    </source>
</reference>
<dbReference type="Pfam" id="PF13561">
    <property type="entry name" value="adh_short_C2"/>
    <property type="match status" value="1"/>
</dbReference>
<evidence type="ECO:0000256" key="5">
    <source>
        <dbReference type="ARBA" id="ARBA00023221"/>
    </source>
</evidence>
<evidence type="ECO:0000256" key="2">
    <source>
        <dbReference type="ARBA" id="ARBA00023002"/>
    </source>
</evidence>
<evidence type="ECO:0000256" key="3">
    <source>
        <dbReference type="ARBA" id="ARBA00023027"/>
    </source>
</evidence>
<evidence type="ECO:0000256" key="1">
    <source>
        <dbReference type="ARBA" id="ARBA00006484"/>
    </source>
</evidence>
<keyword evidence="5" id="KW-0753">Steroid metabolism</keyword>
<keyword evidence="3" id="KW-0520">NAD</keyword>
<proteinExistence type="inferred from homology"/>
<dbReference type="GO" id="GO:0016491">
    <property type="term" value="F:oxidoreductase activity"/>
    <property type="evidence" value="ECO:0007669"/>
    <property type="project" value="UniProtKB-KW"/>
</dbReference>
<dbReference type="InterPro" id="IPR002347">
    <property type="entry name" value="SDR_fam"/>
</dbReference>
<dbReference type="RefSeq" id="WP_189988324.1">
    <property type="nucleotide sequence ID" value="NZ_BMZS01000003.1"/>
</dbReference>
<dbReference type="NCBIfam" id="NF005559">
    <property type="entry name" value="PRK07231.1"/>
    <property type="match status" value="1"/>
</dbReference>
<dbReference type="EMBL" id="BMZS01000003">
    <property type="protein sequence ID" value="GHD46156.1"/>
    <property type="molecule type" value="Genomic_DNA"/>
</dbReference>
<comment type="caution">
    <text evidence="7">The sequence shown here is derived from an EMBL/GenBank/DDBJ whole genome shotgun (WGS) entry which is preliminary data.</text>
</comment>
<dbReference type="PANTHER" id="PTHR43180">
    <property type="entry name" value="3-OXOACYL-(ACYL-CARRIER-PROTEIN) REDUCTASE (AFU_ORTHOLOGUE AFUA_6G11210)"/>
    <property type="match status" value="1"/>
</dbReference>
<keyword evidence="4" id="KW-0443">Lipid metabolism</keyword>
<dbReference type="SUPFAM" id="SSF51735">
    <property type="entry name" value="NAD(P)-binding Rossmann-fold domains"/>
    <property type="match status" value="1"/>
</dbReference>
<gene>
    <name evidence="7" type="ORF">GCM10017083_14980</name>
</gene>
<accession>A0A918XR35</accession>
<sequence>MAAGRDRVAGKIALVTGAASGIGRAIARMLAEQGATVMVADIQETMALAVVAEIAEEGGSAELVPLDVTDEGQWIAAVDGVLDRHGRLDVLVNNAGVGSRSDGTIEDVTLEGWRAVMAVNAEGVMLGCKHGVRAMKAQGGGSIVNMSSIAGIVGAPQLSAYCASKGAVRMLTKSVALHCARKGYGIRCNSVHPSYTDTPMVDRMINARSDPARMRAALESASPFGRMGAPDDIAGAVLYLASDDSGFVTGAELVVDGGVTAM</sequence>
<evidence type="ECO:0000256" key="4">
    <source>
        <dbReference type="ARBA" id="ARBA00023098"/>
    </source>
</evidence>
<reference evidence="7" key="2">
    <citation type="submission" date="2020-09" db="EMBL/GenBank/DDBJ databases">
        <authorList>
            <person name="Sun Q."/>
            <person name="Kim S."/>
        </authorList>
    </citation>
    <scope>NUCLEOTIDE SEQUENCE</scope>
    <source>
        <strain evidence="7">KCTC 42651</strain>
    </source>
</reference>
<evidence type="ECO:0000313" key="8">
    <source>
        <dbReference type="Proteomes" id="UP000630353"/>
    </source>
</evidence>
<comment type="similarity">
    <text evidence="1">Belongs to the short-chain dehydrogenases/reductases (SDR) family.</text>
</comment>
<protein>
    <submittedName>
        <fullName evidence="7">Short-chain dehydrogenase</fullName>
    </submittedName>
</protein>
<feature type="domain" description="Ketoreductase" evidence="6">
    <location>
        <begin position="11"/>
        <end position="192"/>
    </location>
</feature>
<keyword evidence="8" id="KW-1185">Reference proteome</keyword>
<name>A0A918XR35_9PROT</name>
<dbReference type="InterPro" id="IPR020904">
    <property type="entry name" value="Sc_DH/Rdtase_CS"/>
</dbReference>
<evidence type="ECO:0000313" key="7">
    <source>
        <dbReference type="EMBL" id="GHD46156.1"/>
    </source>
</evidence>
<organism evidence="7 8">
    <name type="scientific">Thalassobaculum fulvum</name>
    <dbReference type="NCBI Taxonomy" id="1633335"/>
    <lineage>
        <taxon>Bacteria</taxon>
        <taxon>Pseudomonadati</taxon>
        <taxon>Pseudomonadota</taxon>
        <taxon>Alphaproteobacteria</taxon>
        <taxon>Rhodospirillales</taxon>
        <taxon>Thalassobaculaceae</taxon>
        <taxon>Thalassobaculum</taxon>
    </lineage>
</organism>
<dbReference type="SMART" id="SM00822">
    <property type="entry name" value="PKS_KR"/>
    <property type="match status" value="1"/>
</dbReference>
<dbReference type="Proteomes" id="UP000630353">
    <property type="component" value="Unassembled WGS sequence"/>
</dbReference>
<dbReference type="InterPro" id="IPR057326">
    <property type="entry name" value="KR_dom"/>
</dbReference>
<dbReference type="Gene3D" id="3.40.50.720">
    <property type="entry name" value="NAD(P)-binding Rossmann-like Domain"/>
    <property type="match status" value="1"/>
</dbReference>
<dbReference type="PROSITE" id="PS00061">
    <property type="entry name" value="ADH_SHORT"/>
    <property type="match status" value="1"/>
</dbReference>
<dbReference type="PRINTS" id="PR00080">
    <property type="entry name" value="SDRFAMILY"/>
</dbReference>
<dbReference type="InterPro" id="IPR036291">
    <property type="entry name" value="NAD(P)-bd_dom_sf"/>
</dbReference>
<dbReference type="FunFam" id="3.40.50.720:FF:000084">
    <property type="entry name" value="Short-chain dehydrogenase reductase"/>
    <property type="match status" value="1"/>
</dbReference>
<keyword evidence="2" id="KW-0560">Oxidoreductase</keyword>